<evidence type="ECO:0000313" key="6">
    <source>
        <dbReference type="EMBL" id="GIO69367.1"/>
    </source>
</evidence>
<keyword evidence="1" id="KW-0699">rRNA-binding</keyword>
<dbReference type="PANTHER" id="PTHR33284">
    <property type="entry name" value="RIBOSOMAL PROTEIN L25/GLN-TRNA SYNTHETASE, ANTI-CODON-BINDING DOMAIN-CONTAINING PROTEIN"/>
    <property type="match status" value="1"/>
</dbReference>
<evidence type="ECO:0000259" key="5">
    <source>
        <dbReference type="Pfam" id="PF01386"/>
    </source>
</evidence>
<organism evidence="6 7">
    <name type="scientific">Paenibacillus cookii</name>
    <dbReference type="NCBI Taxonomy" id="157839"/>
    <lineage>
        <taxon>Bacteria</taxon>
        <taxon>Bacillati</taxon>
        <taxon>Bacillota</taxon>
        <taxon>Bacilli</taxon>
        <taxon>Bacillales</taxon>
        <taxon>Paenibacillaceae</taxon>
        <taxon>Paenibacillus</taxon>
    </lineage>
</organism>
<dbReference type="RefSeq" id="WP_052147389.1">
    <property type="nucleotide sequence ID" value="NZ_BORW01000030.1"/>
</dbReference>
<reference evidence="6 7" key="1">
    <citation type="submission" date="2021-03" db="EMBL/GenBank/DDBJ databases">
        <title>Antimicrobial resistance genes in bacteria isolated from Japanese honey, and their potential for conferring macrolide and lincosamide resistance in the American foulbrood pathogen Paenibacillus larvae.</title>
        <authorList>
            <person name="Okamoto M."/>
            <person name="Kumagai M."/>
            <person name="Kanamori H."/>
            <person name="Takamatsu D."/>
        </authorList>
    </citation>
    <scope>NUCLEOTIDE SEQUENCE [LARGE SCALE GENOMIC DNA]</scope>
    <source>
        <strain evidence="6 7">J21TS3</strain>
    </source>
</reference>
<name>A0ABQ4M1G5_9BACL</name>
<dbReference type="InterPro" id="IPR020056">
    <property type="entry name" value="Rbsml_bL25/Gln-tRNA_synth_N"/>
</dbReference>
<keyword evidence="3" id="KW-0689">Ribosomal protein</keyword>
<comment type="caution">
    <text evidence="6">The sequence shown here is derived from an EMBL/GenBank/DDBJ whole genome shotgun (WGS) entry which is preliminary data.</text>
</comment>
<evidence type="ECO:0000256" key="4">
    <source>
        <dbReference type="ARBA" id="ARBA00023274"/>
    </source>
</evidence>
<evidence type="ECO:0000256" key="1">
    <source>
        <dbReference type="ARBA" id="ARBA00022730"/>
    </source>
</evidence>
<gene>
    <name evidence="6" type="ORF">J21TS3_41880</name>
</gene>
<dbReference type="InterPro" id="IPR020930">
    <property type="entry name" value="Ribosomal_uL5_bac-type"/>
</dbReference>
<proteinExistence type="predicted"/>
<evidence type="ECO:0000256" key="3">
    <source>
        <dbReference type="ARBA" id="ARBA00022980"/>
    </source>
</evidence>
<accession>A0ABQ4M1G5</accession>
<dbReference type="PANTHER" id="PTHR33284:SF1">
    <property type="entry name" value="RIBOSOMAL PROTEIN L25_GLN-TRNA SYNTHETASE, ANTI-CODON-BINDING DOMAIN-CONTAINING PROTEIN"/>
    <property type="match status" value="1"/>
</dbReference>
<dbReference type="Pfam" id="PF01386">
    <property type="entry name" value="Ribosomal_L25p"/>
    <property type="match status" value="1"/>
</dbReference>
<dbReference type="Proteomes" id="UP000680638">
    <property type="component" value="Unassembled WGS sequence"/>
</dbReference>
<dbReference type="InterPro" id="IPR029751">
    <property type="entry name" value="Ribosomal_L25_dom"/>
</dbReference>
<keyword evidence="7" id="KW-1185">Reference proteome</keyword>
<keyword evidence="2" id="KW-0694">RNA-binding</keyword>
<dbReference type="InterPro" id="IPR011035">
    <property type="entry name" value="Ribosomal_bL25/Gln-tRNA_synth"/>
</dbReference>
<evidence type="ECO:0000256" key="2">
    <source>
        <dbReference type="ARBA" id="ARBA00022884"/>
    </source>
</evidence>
<dbReference type="Gene3D" id="2.40.240.10">
    <property type="entry name" value="Ribosomal Protein L25, Chain P"/>
    <property type="match status" value="1"/>
</dbReference>
<dbReference type="CDD" id="cd00495">
    <property type="entry name" value="Ribosomal_L25_TL5_CTC"/>
    <property type="match status" value="1"/>
</dbReference>
<evidence type="ECO:0000313" key="7">
    <source>
        <dbReference type="Proteomes" id="UP000680638"/>
    </source>
</evidence>
<feature type="domain" description="Large ribosomal subunit protein bL25 L25" evidence="5">
    <location>
        <begin position="7"/>
        <end position="91"/>
    </location>
</feature>
<sequence>MKTCFQALQRTPMNRTGLKRLRNSGRLPANVFGSGANPVHIHLSAREFAKWIRSGGDGLVELNLENHGPITVFLEAVQRDPVTREYIHADFIRVKEDEQAQTQVNAG</sequence>
<keyword evidence="4" id="KW-0687">Ribonucleoprotein</keyword>
<dbReference type="SUPFAM" id="SSF50715">
    <property type="entry name" value="Ribosomal protein L25-like"/>
    <property type="match status" value="1"/>
</dbReference>
<protein>
    <recommendedName>
        <fullName evidence="5">Large ribosomal subunit protein bL25 L25 domain-containing protein</fullName>
    </recommendedName>
</protein>
<dbReference type="EMBL" id="BORW01000030">
    <property type="protein sequence ID" value="GIO69367.1"/>
    <property type="molecule type" value="Genomic_DNA"/>
</dbReference>